<keyword evidence="7" id="KW-1185">Reference proteome</keyword>
<evidence type="ECO:0000313" key="6">
    <source>
        <dbReference type="EMBL" id="PHJ17332.1"/>
    </source>
</evidence>
<organism evidence="6 7">
    <name type="scientific">Cystoisospora suis</name>
    <dbReference type="NCBI Taxonomy" id="483139"/>
    <lineage>
        <taxon>Eukaryota</taxon>
        <taxon>Sar</taxon>
        <taxon>Alveolata</taxon>
        <taxon>Apicomplexa</taxon>
        <taxon>Conoidasida</taxon>
        <taxon>Coccidia</taxon>
        <taxon>Eucoccidiorida</taxon>
        <taxon>Eimeriorina</taxon>
        <taxon>Sarcocystidae</taxon>
        <taxon>Cystoisospora</taxon>
    </lineage>
</organism>
<feature type="compositionally biased region" description="Low complexity" evidence="5">
    <location>
        <begin position="60"/>
        <end position="71"/>
    </location>
</feature>
<dbReference type="InterPro" id="IPR032466">
    <property type="entry name" value="Metal_Hydrolase"/>
</dbReference>
<dbReference type="PANTHER" id="PTHR10060">
    <property type="entry name" value="TATD FAMILY DEOXYRIBONUCLEASE"/>
    <property type="match status" value="1"/>
</dbReference>
<dbReference type="GO" id="GO:0005829">
    <property type="term" value="C:cytosol"/>
    <property type="evidence" value="ECO:0007669"/>
    <property type="project" value="TreeGrafter"/>
</dbReference>
<feature type="non-terminal residue" evidence="6">
    <location>
        <position position="185"/>
    </location>
</feature>
<dbReference type="OrthoDB" id="6079689at2759"/>
<dbReference type="VEuPathDB" id="ToxoDB:CSUI_008845"/>
<feature type="non-terminal residue" evidence="6">
    <location>
        <position position="1"/>
    </location>
</feature>
<evidence type="ECO:0000256" key="5">
    <source>
        <dbReference type="SAM" id="MobiDB-lite"/>
    </source>
</evidence>
<dbReference type="Proteomes" id="UP000221165">
    <property type="component" value="Unassembled WGS sequence"/>
</dbReference>
<dbReference type="PROSITE" id="PS01090">
    <property type="entry name" value="TATD_2"/>
    <property type="match status" value="1"/>
</dbReference>
<evidence type="ECO:0000256" key="1">
    <source>
        <dbReference type="ARBA" id="ARBA00009275"/>
    </source>
</evidence>
<evidence type="ECO:0000256" key="3">
    <source>
        <dbReference type="ARBA" id="ARBA00022723"/>
    </source>
</evidence>
<feature type="region of interest" description="Disordered" evidence="5">
    <location>
        <begin position="21"/>
        <end position="93"/>
    </location>
</feature>
<comment type="caution">
    <text evidence="6">The sequence shown here is derived from an EMBL/GenBank/DDBJ whole genome shotgun (WGS) entry which is preliminary data.</text>
</comment>
<keyword evidence="3" id="KW-0479">Metal-binding</keyword>
<proteinExistence type="inferred from homology"/>
<dbReference type="PANTHER" id="PTHR10060:SF15">
    <property type="entry name" value="DEOXYRIBONUCLEASE TATDN1"/>
    <property type="match status" value="1"/>
</dbReference>
<sequence length="185" mass="20817">PEKSFLFCTVGVHPTRCHEFLKKQKKKKGDEEEEKEEKEGNHQAAAAEEATRSTSGTLQSSSCSSCSSSSSPATTADCLSKAEEEEEEEEKDCVGCFPTEEDVKAARLSFAPSEEELRHLRKLSYLIEEKKDRVAAVGELGLDACRTQFCDLETQQKCFELQLLLSEYFKLPLFLHMRDAEDSFC</sequence>
<comment type="similarity">
    <text evidence="1">Belongs to the metallo-dependent hydrolases superfamily. TatD-type hydrolase family.</text>
</comment>
<dbReference type="InterPro" id="IPR018228">
    <property type="entry name" value="DNase_TatD-rel_CS"/>
</dbReference>
<dbReference type="EMBL" id="MIGC01005088">
    <property type="protein sequence ID" value="PHJ17332.1"/>
    <property type="molecule type" value="Genomic_DNA"/>
</dbReference>
<dbReference type="GO" id="GO:0046872">
    <property type="term" value="F:metal ion binding"/>
    <property type="evidence" value="ECO:0007669"/>
    <property type="project" value="UniProtKB-KW"/>
</dbReference>
<protein>
    <submittedName>
        <fullName evidence="6">Uncharacterized protein</fullName>
    </submittedName>
</protein>
<dbReference type="RefSeq" id="XP_067919056.1">
    <property type="nucleotide sequence ID" value="XM_068068967.1"/>
</dbReference>
<dbReference type="InterPro" id="IPR050891">
    <property type="entry name" value="TatD-type_Hydrolase"/>
</dbReference>
<reference evidence="6 7" key="1">
    <citation type="journal article" date="2017" name="Int. J. Parasitol.">
        <title>The genome of the protozoan parasite Cystoisospora suis and a reverse vaccinology approach to identify vaccine candidates.</title>
        <authorList>
            <person name="Palmieri N."/>
            <person name="Shrestha A."/>
            <person name="Ruttkowski B."/>
            <person name="Beck T."/>
            <person name="Vogl C."/>
            <person name="Tomley F."/>
            <person name="Blake D.P."/>
            <person name="Joachim A."/>
        </authorList>
    </citation>
    <scope>NUCLEOTIDE SEQUENCE [LARGE SCALE GENOMIC DNA]</scope>
    <source>
        <strain evidence="6 7">Wien I</strain>
    </source>
</reference>
<dbReference type="InterPro" id="IPR001130">
    <property type="entry name" value="TatD-like"/>
</dbReference>
<name>A0A2C6KLG9_9APIC</name>
<evidence type="ECO:0000256" key="2">
    <source>
        <dbReference type="ARBA" id="ARBA00022722"/>
    </source>
</evidence>
<keyword evidence="4" id="KW-0378">Hydrolase</keyword>
<dbReference type="Pfam" id="PF01026">
    <property type="entry name" value="TatD_DNase"/>
    <property type="match status" value="1"/>
</dbReference>
<accession>A0A2C6KLG9</accession>
<evidence type="ECO:0000313" key="7">
    <source>
        <dbReference type="Proteomes" id="UP000221165"/>
    </source>
</evidence>
<keyword evidence="2" id="KW-0540">Nuclease</keyword>
<evidence type="ECO:0000256" key="4">
    <source>
        <dbReference type="ARBA" id="ARBA00022801"/>
    </source>
</evidence>
<gene>
    <name evidence="6" type="ORF">CSUI_008845</name>
</gene>
<dbReference type="SUPFAM" id="SSF51556">
    <property type="entry name" value="Metallo-dependent hydrolases"/>
    <property type="match status" value="1"/>
</dbReference>
<dbReference type="Gene3D" id="3.20.20.140">
    <property type="entry name" value="Metal-dependent hydrolases"/>
    <property type="match status" value="1"/>
</dbReference>
<dbReference type="AlphaFoldDB" id="A0A2C6KLG9"/>
<dbReference type="GO" id="GO:0008296">
    <property type="term" value="F:3'-5'-DNA exonuclease activity"/>
    <property type="evidence" value="ECO:0007669"/>
    <property type="project" value="TreeGrafter"/>
</dbReference>
<dbReference type="GeneID" id="94432178"/>